<organism evidence="3 4">
    <name type="scientific">Immersiella caudata</name>
    <dbReference type="NCBI Taxonomy" id="314043"/>
    <lineage>
        <taxon>Eukaryota</taxon>
        <taxon>Fungi</taxon>
        <taxon>Dikarya</taxon>
        <taxon>Ascomycota</taxon>
        <taxon>Pezizomycotina</taxon>
        <taxon>Sordariomycetes</taxon>
        <taxon>Sordariomycetidae</taxon>
        <taxon>Sordariales</taxon>
        <taxon>Lasiosphaeriaceae</taxon>
        <taxon>Immersiella</taxon>
    </lineage>
</organism>
<feature type="region of interest" description="Disordered" evidence="1">
    <location>
        <begin position="209"/>
        <end position="245"/>
    </location>
</feature>
<dbReference type="EMBL" id="JAULSU010000005">
    <property type="protein sequence ID" value="KAK0616274.1"/>
    <property type="molecule type" value="Genomic_DNA"/>
</dbReference>
<feature type="compositionally biased region" description="Polar residues" evidence="1">
    <location>
        <begin position="212"/>
        <end position="221"/>
    </location>
</feature>
<name>A0AA39WJ17_9PEZI</name>
<keyword evidence="4" id="KW-1185">Reference proteome</keyword>
<feature type="signal peptide" evidence="2">
    <location>
        <begin position="1"/>
        <end position="30"/>
    </location>
</feature>
<evidence type="ECO:0000313" key="3">
    <source>
        <dbReference type="EMBL" id="KAK0616274.1"/>
    </source>
</evidence>
<accession>A0AA39WJ17</accession>
<evidence type="ECO:0008006" key="5">
    <source>
        <dbReference type="Google" id="ProtNLM"/>
    </source>
</evidence>
<gene>
    <name evidence="3" type="ORF">B0T14DRAFT_243641</name>
</gene>
<dbReference type="AlphaFoldDB" id="A0AA39WJ17"/>
<evidence type="ECO:0000256" key="2">
    <source>
        <dbReference type="SAM" id="SignalP"/>
    </source>
</evidence>
<sequence length="245" mass="26768">MARVKAMLTKRRISLLGCSFLCTVAGRTRSNGYPVPRAKELWAWGSLQHASCCSHSIALCVCGSSSLVCQWLARPVRLSNHDIPLPPIRCSETSPSPGPHLASLAVNMQPSRSGPGVWMCAGSHTWHLPSLHVLCCCLVLPADSFVGLVSHPWPWPETPSMRQPLLASLQRRLSKRPHHLGRVDGGAQLSLLARDRRLALCASDRRHRRQAISDTPTNSGGNDAWAWRSCSDQANGREGAKANRP</sequence>
<evidence type="ECO:0000313" key="4">
    <source>
        <dbReference type="Proteomes" id="UP001175000"/>
    </source>
</evidence>
<proteinExistence type="predicted"/>
<reference evidence="3" key="1">
    <citation type="submission" date="2023-06" db="EMBL/GenBank/DDBJ databases">
        <title>Genome-scale phylogeny and comparative genomics of the fungal order Sordariales.</title>
        <authorList>
            <consortium name="Lawrence Berkeley National Laboratory"/>
            <person name="Hensen N."/>
            <person name="Bonometti L."/>
            <person name="Westerberg I."/>
            <person name="Brannstrom I.O."/>
            <person name="Guillou S."/>
            <person name="Cros-Aarteil S."/>
            <person name="Calhoun S."/>
            <person name="Haridas S."/>
            <person name="Kuo A."/>
            <person name="Mondo S."/>
            <person name="Pangilinan J."/>
            <person name="Riley R."/>
            <person name="Labutti K."/>
            <person name="Andreopoulos B."/>
            <person name="Lipzen A."/>
            <person name="Chen C."/>
            <person name="Yanf M."/>
            <person name="Daum C."/>
            <person name="Ng V."/>
            <person name="Clum A."/>
            <person name="Steindorff A."/>
            <person name="Ohm R."/>
            <person name="Martin F."/>
            <person name="Silar P."/>
            <person name="Natvig D."/>
            <person name="Lalanne C."/>
            <person name="Gautier V."/>
            <person name="Ament-Velasquez S.L."/>
            <person name="Kruys A."/>
            <person name="Hutchinson M.I."/>
            <person name="Powell A.J."/>
            <person name="Barry K."/>
            <person name="Miller A.N."/>
            <person name="Grigoriev I.V."/>
            <person name="Debuchy R."/>
            <person name="Gladieux P."/>
            <person name="Thoren M.H."/>
            <person name="Johannesson H."/>
        </authorList>
    </citation>
    <scope>NUCLEOTIDE SEQUENCE</scope>
    <source>
        <strain evidence="3">CBS 606.72</strain>
    </source>
</reference>
<dbReference type="Proteomes" id="UP001175000">
    <property type="component" value="Unassembled WGS sequence"/>
</dbReference>
<feature type="chain" id="PRO_5041251807" description="Secreted protein" evidence="2">
    <location>
        <begin position="31"/>
        <end position="245"/>
    </location>
</feature>
<keyword evidence="2" id="KW-0732">Signal</keyword>
<evidence type="ECO:0000256" key="1">
    <source>
        <dbReference type="SAM" id="MobiDB-lite"/>
    </source>
</evidence>
<protein>
    <recommendedName>
        <fullName evidence="5">Secreted protein</fullName>
    </recommendedName>
</protein>
<comment type="caution">
    <text evidence="3">The sequence shown here is derived from an EMBL/GenBank/DDBJ whole genome shotgun (WGS) entry which is preliminary data.</text>
</comment>